<evidence type="ECO:0000313" key="2">
    <source>
        <dbReference type="EMBL" id="KAF3339212.1"/>
    </source>
</evidence>
<feature type="compositionally biased region" description="Basic residues" evidence="1">
    <location>
        <begin position="16"/>
        <end position="29"/>
    </location>
</feature>
<dbReference type="Proteomes" id="UP000623129">
    <property type="component" value="Unassembled WGS sequence"/>
</dbReference>
<evidence type="ECO:0000313" key="3">
    <source>
        <dbReference type="Proteomes" id="UP000623129"/>
    </source>
</evidence>
<accession>A0A833RDB4</accession>
<feature type="region of interest" description="Disordered" evidence="1">
    <location>
        <begin position="1"/>
        <end position="29"/>
    </location>
</feature>
<protein>
    <submittedName>
        <fullName evidence="2">Uncharacterized protein</fullName>
    </submittedName>
</protein>
<proteinExistence type="predicted"/>
<organism evidence="2 3">
    <name type="scientific">Carex littledalei</name>
    <dbReference type="NCBI Taxonomy" id="544730"/>
    <lineage>
        <taxon>Eukaryota</taxon>
        <taxon>Viridiplantae</taxon>
        <taxon>Streptophyta</taxon>
        <taxon>Embryophyta</taxon>
        <taxon>Tracheophyta</taxon>
        <taxon>Spermatophyta</taxon>
        <taxon>Magnoliopsida</taxon>
        <taxon>Liliopsida</taxon>
        <taxon>Poales</taxon>
        <taxon>Cyperaceae</taxon>
        <taxon>Cyperoideae</taxon>
        <taxon>Cariceae</taxon>
        <taxon>Carex</taxon>
        <taxon>Carex subgen. Euthyceras</taxon>
    </lineage>
</organism>
<keyword evidence="3" id="KW-1185">Reference proteome</keyword>
<dbReference type="OrthoDB" id="694958at2759"/>
<sequence>MPGKINNGASIGAVGPRKKKVSKRQPKRGLRSYAKAVAKYLASDTYMYAPLVEEAAVDGDRCSTSSSLSPVGTTRSPLNTGTAL</sequence>
<dbReference type="PANTHER" id="PTHR36811">
    <property type="entry name" value="OS08G0444440 PROTEIN"/>
    <property type="match status" value="1"/>
</dbReference>
<feature type="compositionally biased region" description="Polar residues" evidence="1">
    <location>
        <begin position="62"/>
        <end position="84"/>
    </location>
</feature>
<feature type="region of interest" description="Disordered" evidence="1">
    <location>
        <begin position="60"/>
        <end position="84"/>
    </location>
</feature>
<gene>
    <name evidence="2" type="ORF">FCM35_KLT16683</name>
</gene>
<evidence type="ECO:0000256" key="1">
    <source>
        <dbReference type="SAM" id="MobiDB-lite"/>
    </source>
</evidence>
<reference evidence="2" key="1">
    <citation type="submission" date="2020-01" db="EMBL/GenBank/DDBJ databases">
        <title>Genome sequence of Kobresia littledalei, the first chromosome-level genome in the family Cyperaceae.</title>
        <authorList>
            <person name="Qu G."/>
        </authorList>
    </citation>
    <scope>NUCLEOTIDE SEQUENCE</scope>
    <source>
        <strain evidence="2">C.B.Clarke</strain>
        <tissue evidence="2">Leaf</tissue>
    </source>
</reference>
<comment type="caution">
    <text evidence="2">The sequence shown here is derived from an EMBL/GenBank/DDBJ whole genome shotgun (WGS) entry which is preliminary data.</text>
</comment>
<name>A0A833RDB4_9POAL</name>
<dbReference type="PANTHER" id="PTHR36811:SF2">
    <property type="entry name" value="OS08G0444440 PROTEIN"/>
    <property type="match status" value="1"/>
</dbReference>
<dbReference type="EMBL" id="SWLB01000004">
    <property type="protein sequence ID" value="KAF3339212.1"/>
    <property type="molecule type" value="Genomic_DNA"/>
</dbReference>
<dbReference type="AlphaFoldDB" id="A0A833RDB4"/>